<dbReference type="GO" id="GO:0051304">
    <property type="term" value="P:chromosome separation"/>
    <property type="evidence" value="ECO:0007669"/>
    <property type="project" value="InterPro"/>
</dbReference>
<keyword evidence="4" id="KW-0131">Cell cycle</keyword>
<keyword evidence="2" id="KW-0132">Cell division</keyword>
<feature type="compositionally biased region" description="Polar residues" evidence="5">
    <location>
        <begin position="177"/>
        <end position="197"/>
    </location>
</feature>
<dbReference type="InterPro" id="IPR036388">
    <property type="entry name" value="WH-like_DNA-bd_sf"/>
</dbReference>
<feature type="region of interest" description="Disordered" evidence="5">
    <location>
        <begin position="168"/>
        <end position="197"/>
    </location>
</feature>
<dbReference type="EMBL" id="JYFQ01000115">
    <property type="protein sequence ID" value="KKZ12225.1"/>
    <property type="molecule type" value="Genomic_DNA"/>
</dbReference>
<dbReference type="PANTHER" id="PTHR34298">
    <property type="entry name" value="SEGREGATION AND CONDENSATION PROTEIN B"/>
    <property type="match status" value="1"/>
</dbReference>
<dbReference type="InterPro" id="IPR005234">
    <property type="entry name" value="ScpB_csome_segregation"/>
</dbReference>
<dbReference type="NCBIfam" id="TIGR00281">
    <property type="entry name" value="SMC-Scp complex subunit ScpB"/>
    <property type="match status" value="1"/>
</dbReference>
<gene>
    <name evidence="6" type="ORF">TQ37_05875</name>
</gene>
<reference evidence="6 7" key="2">
    <citation type="submission" date="2015-05" db="EMBL/GenBank/DDBJ databases">
        <title>Lifestyle Evolution in Cyanobacterial Symbionts of Sponges.</title>
        <authorList>
            <person name="Burgsdorf I."/>
            <person name="Slaby B.M."/>
            <person name="Handley K.M."/>
            <person name="Haber M."/>
            <person name="Blom J."/>
            <person name="Marshall C.W."/>
            <person name="Gilbert J.A."/>
            <person name="Hentschel U."/>
            <person name="Steindler L."/>
        </authorList>
    </citation>
    <scope>NUCLEOTIDE SEQUENCE [LARGE SCALE GENOMIC DNA]</scope>
    <source>
        <strain evidence="6">15L</strain>
    </source>
</reference>
<organism evidence="6 7">
    <name type="scientific">Candidatus Synechococcus spongiarum 15L</name>
    <dbReference type="NCBI Taxonomy" id="1608419"/>
    <lineage>
        <taxon>Bacteria</taxon>
        <taxon>Bacillati</taxon>
        <taxon>Cyanobacteriota</taxon>
        <taxon>Cyanophyceae</taxon>
        <taxon>Synechococcales</taxon>
        <taxon>Synechococcaceae</taxon>
        <taxon>Synechococcus</taxon>
    </lineage>
</organism>
<evidence type="ECO:0000256" key="5">
    <source>
        <dbReference type="SAM" id="MobiDB-lite"/>
    </source>
</evidence>
<name>A0A0G8AUP2_9SYNE</name>
<accession>A0A0G8AUP2</accession>
<dbReference type="InterPro" id="IPR036390">
    <property type="entry name" value="WH_DNA-bd_sf"/>
</dbReference>
<dbReference type="PATRIC" id="fig|1608419.3.peg.211"/>
<dbReference type="PANTHER" id="PTHR34298:SF2">
    <property type="entry name" value="SEGREGATION AND CONDENSATION PROTEIN B"/>
    <property type="match status" value="1"/>
</dbReference>
<dbReference type="STRING" id="431041.FLM9_609"/>
<protein>
    <submittedName>
        <fullName evidence="6">Transcriptional regulator</fullName>
    </submittedName>
</protein>
<keyword evidence="3" id="KW-0159">Chromosome partition</keyword>
<dbReference type="SUPFAM" id="SSF46785">
    <property type="entry name" value="Winged helix' DNA-binding domain"/>
    <property type="match status" value="2"/>
</dbReference>
<dbReference type="Gene3D" id="1.10.10.10">
    <property type="entry name" value="Winged helix-like DNA-binding domain superfamily/Winged helix DNA-binding domain"/>
    <property type="match status" value="2"/>
</dbReference>
<evidence type="ECO:0000256" key="3">
    <source>
        <dbReference type="ARBA" id="ARBA00022829"/>
    </source>
</evidence>
<keyword evidence="1" id="KW-0963">Cytoplasm</keyword>
<dbReference type="AlphaFoldDB" id="A0A0G8AUP2"/>
<evidence type="ECO:0000313" key="7">
    <source>
        <dbReference type="Proteomes" id="UP000035037"/>
    </source>
</evidence>
<dbReference type="Pfam" id="PF04079">
    <property type="entry name" value="SMC_ScpB"/>
    <property type="match status" value="1"/>
</dbReference>
<evidence type="ECO:0000256" key="1">
    <source>
        <dbReference type="ARBA" id="ARBA00022490"/>
    </source>
</evidence>
<dbReference type="GO" id="GO:0051301">
    <property type="term" value="P:cell division"/>
    <property type="evidence" value="ECO:0007669"/>
    <property type="project" value="UniProtKB-KW"/>
</dbReference>
<proteinExistence type="predicted"/>
<reference evidence="6 7" key="1">
    <citation type="submission" date="2015-02" db="EMBL/GenBank/DDBJ databases">
        <authorList>
            <person name="Slaby B."/>
            <person name="Hentschel U."/>
        </authorList>
    </citation>
    <scope>NUCLEOTIDE SEQUENCE [LARGE SCALE GENOMIC DNA]</scope>
    <source>
        <strain evidence="6">15L</strain>
    </source>
</reference>
<sequence>MNSSSAKAEGSGAGATAAGLSLPARLEAVLYLKGRAVTLKELAQLAGCSSAEASTALMILMADYAHRETALEIRQDGDGYSLQLRADLAELVHTLVPLNLGAATLRTLATIALKQPIRQAVLVDVRGSGAYEHIKELLAQGFITRRREQDGRSYWLNLTEKFHRTYTVMPPTRPSRQDPTAASQSKAVNNPPSHLNP</sequence>
<comment type="caution">
    <text evidence="6">The sequence shown here is derived from an EMBL/GenBank/DDBJ whole genome shotgun (WGS) entry which is preliminary data.</text>
</comment>
<evidence type="ECO:0000256" key="2">
    <source>
        <dbReference type="ARBA" id="ARBA00022618"/>
    </source>
</evidence>
<evidence type="ECO:0000313" key="6">
    <source>
        <dbReference type="EMBL" id="KKZ12225.1"/>
    </source>
</evidence>
<dbReference type="Proteomes" id="UP000035037">
    <property type="component" value="Unassembled WGS sequence"/>
</dbReference>
<evidence type="ECO:0000256" key="4">
    <source>
        <dbReference type="ARBA" id="ARBA00023306"/>
    </source>
</evidence>